<evidence type="ECO:0000259" key="4">
    <source>
        <dbReference type="PROSITE" id="PS50932"/>
    </source>
</evidence>
<dbReference type="PANTHER" id="PTHR30146:SF109">
    <property type="entry name" value="HTH-TYPE TRANSCRIPTIONAL REGULATOR GALS"/>
    <property type="match status" value="1"/>
</dbReference>
<dbReference type="Gene3D" id="1.10.260.40">
    <property type="entry name" value="lambda repressor-like DNA-binding domains"/>
    <property type="match status" value="1"/>
</dbReference>
<dbReference type="AlphaFoldDB" id="A0A0R1XD20"/>
<dbReference type="Proteomes" id="UP000050949">
    <property type="component" value="Unassembled WGS sequence"/>
</dbReference>
<dbReference type="SMART" id="SM00354">
    <property type="entry name" value="HTH_LACI"/>
    <property type="match status" value="1"/>
</dbReference>
<dbReference type="OrthoDB" id="9775106at2"/>
<dbReference type="Pfam" id="PF00532">
    <property type="entry name" value="Peripla_BP_1"/>
    <property type="match status" value="1"/>
</dbReference>
<evidence type="ECO:0000256" key="1">
    <source>
        <dbReference type="ARBA" id="ARBA00023015"/>
    </source>
</evidence>
<reference evidence="5 6" key="1">
    <citation type="journal article" date="2015" name="Genome Announc.">
        <title>Expanding the biotechnology potential of lactobacilli through comparative genomics of 213 strains and associated genera.</title>
        <authorList>
            <person name="Sun Z."/>
            <person name="Harris H.M."/>
            <person name="McCann A."/>
            <person name="Guo C."/>
            <person name="Argimon S."/>
            <person name="Zhang W."/>
            <person name="Yang X."/>
            <person name="Jeffery I.B."/>
            <person name="Cooney J.C."/>
            <person name="Kagawa T.F."/>
            <person name="Liu W."/>
            <person name="Song Y."/>
            <person name="Salvetti E."/>
            <person name="Wrobel A."/>
            <person name="Rasinkangas P."/>
            <person name="Parkhill J."/>
            <person name="Rea M.C."/>
            <person name="O'Sullivan O."/>
            <person name="Ritari J."/>
            <person name="Douillard F.P."/>
            <person name="Paul Ross R."/>
            <person name="Yang R."/>
            <person name="Briner A.E."/>
            <person name="Felis G.E."/>
            <person name="de Vos W.M."/>
            <person name="Barrangou R."/>
            <person name="Klaenhammer T.R."/>
            <person name="Caufield P.W."/>
            <person name="Cui Y."/>
            <person name="Zhang H."/>
            <person name="O'Toole P.W."/>
        </authorList>
    </citation>
    <scope>NUCLEOTIDE SEQUENCE [LARGE SCALE GENOMIC DNA]</scope>
    <source>
        <strain evidence="5 6">DSM 16991</strain>
    </source>
</reference>
<dbReference type="GO" id="GO:0000976">
    <property type="term" value="F:transcription cis-regulatory region binding"/>
    <property type="evidence" value="ECO:0007669"/>
    <property type="project" value="TreeGrafter"/>
</dbReference>
<dbReference type="InterPro" id="IPR001761">
    <property type="entry name" value="Peripla_BP/Lac1_sug-bd_dom"/>
</dbReference>
<keyword evidence="2" id="KW-0238">DNA-binding</keyword>
<dbReference type="eggNOG" id="COG1609">
    <property type="taxonomic scope" value="Bacteria"/>
</dbReference>
<dbReference type="PATRIC" id="fig|1122147.4.peg.2319"/>
<name>A0A0R1XD20_9LACO</name>
<evidence type="ECO:0000313" key="6">
    <source>
        <dbReference type="Proteomes" id="UP000050949"/>
    </source>
</evidence>
<dbReference type="SUPFAM" id="SSF53822">
    <property type="entry name" value="Periplasmic binding protein-like I"/>
    <property type="match status" value="1"/>
</dbReference>
<dbReference type="SUPFAM" id="SSF47413">
    <property type="entry name" value="lambda repressor-like DNA-binding domains"/>
    <property type="match status" value="1"/>
</dbReference>
<dbReference type="CDD" id="cd01392">
    <property type="entry name" value="HTH_LacI"/>
    <property type="match status" value="1"/>
</dbReference>
<proteinExistence type="predicted"/>
<accession>A0A0R1XD20</accession>
<dbReference type="Gene3D" id="3.40.50.2300">
    <property type="match status" value="2"/>
</dbReference>
<dbReference type="InterPro" id="IPR028082">
    <property type="entry name" value="Peripla_BP_I"/>
</dbReference>
<sequence>MKVTIKDIAAATGLSTASVSRILNQRGRYSAASAKRVHDAAADLGYFKNRSAADLASQRNHTIGVINYPAETNANDQVIQGIMAEANRLAMDVMIMYAARDDQAVIAKTVQNMIERRVFAVMFLSVRPDQAIIDTLRRANIYPQEVASASDLNISSISSDDFQIGYQATNLLFQRGYRRVAFAGADPQQDIIGRYRYAGYTAALQQQSAAPILTIKGVIIFARI</sequence>
<dbReference type="PROSITE" id="PS50932">
    <property type="entry name" value="HTH_LACI_2"/>
    <property type="match status" value="1"/>
</dbReference>
<organism evidence="5 6">
    <name type="scientific">Schleiferilactobacillus harbinensis DSM 16991</name>
    <dbReference type="NCBI Taxonomy" id="1122147"/>
    <lineage>
        <taxon>Bacteria</taxon>
        <taxon>Bacillati</taxon>
        <taxon>Bacillota</taxon>
        <taxon>Bacilli</taxon>
        <taxon>Lactobacillales</taxon>
        <taxon>Lactobacillaceae</taxon>
        <taxon>Schleiferilactobacillus</taxon>
    </lineage>
</organism>
<dbReference type="GO" id="GO:0003700">
    <property type="term" value="F:DNA-binding transcription factor activity"/>
    <property type="evidence" value="ECO:0007669"/>
    <property type="project" value="TreeGrafter"/>
</dbReference>
<keyword evidence="3" id="KW-0804">Transcription</keyword>
<dbReference type="Pfam" id="PF00356">
    <property type="entry name" value="LacI"/>
    <property type="match status" value="1"/>
</dbReference>
<dbReference type="InterPro" id="IPR010982">
    <property type="entry name" value="Lambda_DNA-bd_dom_sf"/>
</dbReference>
<evidence type="ECO:0000256" key="2">
    <source>
        <dbReference type="ARBA" id="ARBA00023125"/>
    </source>
</evidence>
<dbReference type="EMBL" id="AZFW01000039">
    <property type="protein sequence ID" value="KRM27950.1"/>
    <property type="molecule type" value="Genomic_DNA"/>
</dbReference>
<keyword evidence="1" id="KW-0805">Transcription regulation</keyword>
<protein>
    <submittedName>
        <fullName evidence="5">PurR family transcriptional regulator</fullName>
    </submittedName>
</protein>
<evidence type="ECO:0000256" key="3">
    <source>
        <dbReference type="ARBA" id="ARBA00023163"/>
    </source>
</evidence>
<feature type="domain" description="HTH lacI-type" evidence="4">
    <location>
        <begin position="3"/>
        <end position="57"/>
    </location>
</feature>
<dbReference type="PANTHER" id="PTHR30146">
    <property type="entry name" value="LACI-RELATED TRANSCRIPTIONAL REPRESSOR"/>
    <property type="match status" value="1"/>
</dbReference>
<dbReference type="InterPro" id="IPR000843">
    <property type="entry name" value="HTH_LacI"/>
</dbReference>
<comment type="caution">
    <text evidence="5">The sequence shown here is derived from an EMBL/GenBank/DDBJ whole genome shotgun (WGS) entry which is preliminary data.</text>
</comment>
<dbReference type="RefSeq" id="WP_051225158.1">
    <property type="nucleotide sequence ID" value="NZ_AUEH01000009.1"/>
</dbReference>
<gene>
    <name evidence="5" type="ORF">FC91_GL002240</name>
</gene>
<evidence type="ECO:0000313" key="5">
    <source>
        <dbReference type="EMBL" id="KRM27950.1"/>
    </source>
</evidence>